<evidence type="ECO:0000313" key="2">
    <source>
        <dbReference type="Proteomes" id="UP001215280"/>
    </source>
</evidence>
<protein>
    <submittedName>
        <fullName evidence="1">Uncharacterized protein</fullName>
    </submittedName>
</protein>
<comment type="caution">
    <text evidence="1">The sequence shown here is derived from an EMBL/GenBank/DDBJ whole genome shotgun (WGS) entry which is preliminary data.</text>
</comment>
<evidence type="ECO:0000313" key="1">
    <source>
        <dbReference type="EMBL" id="KAJ7755343.1"/>
    </source>
</evidence>
<reference evidence="1" key="1">
    <citation type="submission" date="2023-03" db="EMBL/GenBank/DDBJ databases">
        <title>Massive genome expansion in bonnet fungi (Mycena s.s.) driven by repeated elements and novel gene families across ecological guilds.</title>
        <authorList>
            <consortium name="Lawrence Berkeley National Laboratory"/>
            <person name="Harder C.B."/>
            <person name="Miyauchi S."/>
            <person name="Viragh M."/>
            <person name="Kuo A."/>
            <person name="Thoen E."/>
            <person name="Andreopoulos B."/>
            <person name="Lu D."/>
            <person name="Skrede I."/>
            <person name="Drula E."/>
            <person name="Henrissat B."/>
            <person name="Morin E."/>
            <person name="Kohler A."/>
            <person name="Barry K."/>
            <person name="LaButti K."/>
            <person name="Morin E."/>
            <person name="Salamov A."/>
            <person name="Lipzen A."/>
            <person name="Mereny Z."/>
            <person name="Hegedus B."/>
            <person name="Baldrian P."/>
            <person name="Stursova M."/>
            <person name="Weitz H."/>
            <person name="Taylor A."/>
            <person name="Grigoriev I.V."/>
            <person name="Nagy L.G."/>
            <person name="Martin F."/>
            <person name="Kauserud H."/>
        </authorList>
    </citation>
    <scope>NUCLEOTIDE SEQUENCE</scope>
    <source>
        <strain evidence="1">CBHHK188m</strain>
    </source>
</reference>
<gene>
    <name evidence="1" type="ORF">DFH07DRAFT_821967</name>
</gene>
<dbReference type="EMBL" id="JARJLG010000064">
    <property type="protein sequence ID" value="KAJ7755343.1"/>
    <property type="molecule type" value="Genomic_DNA"/>
</dbReference>
<name>A0AAD7NBX2_9AGAR</name>
<sequence length="233" mass="25569">MSSCYWDEKSGLTFYYSSFPWIQGRYLRGAIKYLEALDGNLALGKQALHDAGVPLPDPTISDSSAIDEFRPVIADALALLKSWVREPSEGTDVFSNMFGGRGIGGTPSVLQSPYPMSDLLNTPFFIEKVVEEESVCPPCLLKLGLQGVFVCIEASEDRLDVSHEGAKIMVDMLDRVNPYTDWEGFEETAEDEEDEEEGEVGDVKLKKAPGTPMQQLRAVFAACAANPESFLVA</sequence>
<keyword evidence="2" id="KW-1185">Reference proteome</keyword>
<proteinExistence type="predicted"/>
<organism evidence="1 2">
    <name type="scientific">Mycena maculata</name>
    <dbReference type="NCBI Taxonomy" id="230809"/>
    <lineage>
        <taxon>Eukaryota</taxon>
        <taxon>Fungi</taxon>
        <taxon>Dikarya</taxon>
        <taxon>Basidiomycota</taxon>
        <taxon>Agaricomycotina</taxon>
        <taxon>Agaricomycetes</taxon>
        <taxon>Agaricomycetidae</taxon>
        <taxon>Agaricales</taxon>
        <taxon>Marasmiineae</taxon>
        <taxon>Mycenaceae</taxon>
        <taxon>Mycena</taxon>
    </lineage>
</organism>
<accession>A0AAD7NBX2</accession>
<dbReference type="Proteomes" id="UP001215280">
    <property type="component" value="Unassembled WGS sequence"/>
</dbReference>
<dbReference type="AlphaFoldDB" id="A0AAD7NBX2"/>